<evidence type="ECO:0000313" key="2">
    <source>
        <dbReference type="EMBL" id="HIX19971.1"/>
    </source>
</evidence>
<feature type="signal peptide" evidence="1">
    <location>
        <begin position="1"/>
        <end position="22"/>
    </location>
</feature>
<reference evidence="2" key="1">
    <citation type="journal article" date="2021" name="PeerJ">
        <title>Extensive microbial diversity within the chicken gut microbiome revealed by metagenomics and culture.</title>
        <authorList>
            <person name="Gilroy R."/>
            <person name="Ravi A."/>
            <person name="Getino M."/>
            <person name="Pursley I."/>
            <person name="Horton D.L."/>
            <person name="Alikhan N.F."/>
            <person name="Baker D."/>
            <person name="Gharbi K."/>
            <person name="Hall N."/>
            <person name="Watson M."/>
            <person name="Adriaenssens E.M."/>
            <person name="Foster-Nyarko E."/>
            <person name="Jarju S."/>
            <person name="Secka A."/>
            <person name="Antonio M."/>
            <person name="Oren A."/>
            <person name="Chaudhuri R.R."/>
            <person name="La Ragione R."/>
            <person name="Hildebrand F."/>
            <person name="Pallen M.J."/>
        </authorList>
    </citation>
    <scope>NUCLEOTIDE SEQUENCE</scope>
    <source>
        <strain evidence="2">14975</strain>
    </source>
</reference>
<name>A0A9D2AI10_9BACT</name>
<protein>
    <recommendedName>
        <fullName evidence="4">VCBS repeat-containing protein</fullName>
    </recommendedName>
</protein>
<dbReference type="Proteomes" id="UP000823964">
    <property type="component" value="Unassembled WGS sequence"/>
</dbReference>
<evidence type="ECO:0008006" key="4">
    <source>
        <dbReference type="Google" id="ProtNLM"/>
    </source>
</evidence>
<dbReference type="AlphaFoldDB" id="A0A9D2AI10"/>
<reference evidence="2" key="2">
    <citation type="submission" date="2021-04" db="EMBL/GenBank/DDBJ databases">
        <authorList>
            <person name="Gilroy R."/>
        </authorList>
    </citation>
    <scope>NUCLEOTIDE SEQUENCE</scope>
    <source>
        <strain evidence="2">14975</strain>
    </source>
</reference>
<evidence type="ECO:0000256" key="1">
    <source>
        <dbReference type="SAM" id="SignalP"/>
    </source>
</evidence>
<organism evidence="2 3">
    <name type="scientific">Candidatus Akkermansia intestinigallinarum</name>
    <dbReference type="NCBI Taxonomy" id="2838431"/>
    <lineage>
        <taxon>Bacteria</taxon>
        <taxon>Pseudomonadati</taxon>
        <taxon>Verrucomicrobiota</taxon>
        <taxon>Verrucomicrobiia</taxon>
        <taxon>Verrucomicrobiales</taxon>
        <taxon>Akkermansiaceae</taxon>
        <taxon>Akkermansia</taxon>
    </lineage>
</organism>
<keyword evidence="1" id="KW-0732">Signal</keyword>
<feature type="chain" id="PRO_5039116051" description="VCBS repeat-containing protein" evidence="1">
    <location>
        <begin position="23"/>
        <end position="269"/>
    </location>
</feature>
<gene>
    <name evidence="2" type="ORF">H9862_05125</name>
</gene>
<proteinExistence type="predicted"/>
<dbReference type="EMBL" id="DXFQ01000089">
    <property type="protein sequence ID" value="HIX19971.1"/>
    <property type="molecule type" value="Genomic_DNA"/>
</dbReference>
<comment type="caution">
    <text evidence="2">The sequence shown here is derived from an EMBL/GenBank/DDBJ whole genome shotgun (WGS) entry which is preliminary data.</text>
</comment>
<evidence type="ECO:0000313" key="3">
    <source>
        <dbReference type="Proteomes" id="UP000823964"/>
    </source>
</evidence>
<sequence length="269" mass="28577">MKTTLWMSFCAAAAAALTSAQADSTEPAALPAATAPAAQPTAGASARPVRSAPAILCPPEMEALLRADYPSPSSPVEAGEQGPPAAITMRVYQWLKVPAFPGRTCAFCLHNVGVCSDGKTGGVGAPDFYIMAEYGGSSPNWREEGDGARYMLADVLNGNSPRLSLHDLDQDGLPELVVQYLTPTDSPRLAIYALRAKGAERHPNATSAGLSPLVRNLPKSLVRVCDDGSFYLRDAWHPEMVHPCPDPVRYVLRDGQPVAQPAEEQPAEE</sequence>
<accession>A0A9D2AI10</accession>